<evidence type="ECO:0000256" key="1">
    <source>
        <dbReference type="ARBA" id="ARBA00022598"/>
    </source>
</evidence>
<name>A0A3Q9K806_9ACTN</name>
<keyword evidence="2 4" id="KW-0547">Nucleotide-binding</keyword>
<organism evidence="6 7">
    <name type="scientific">Streptomyces lydicus</name>
    <dbReference type="NCBI Taxonomy" id="47763"/>
    <lineage>
        <taxon>Bacteria</taxon>
        <taxon>Bacillati</taxon>
        <taxon>Actinomycetota</taxon>
        <taxon>Actinomycetes</taxon>
        <taxon>Kitasatosporales</taxon>
        <taxon>Streptomycetaceae</taxon>
        <taxon>Streptomyces</taxon>
    </lineage>
</organism>
<keyword evidence="1 6" id="KW-0436">Ligase</keyword>
<protein>
    <submittedName>
        <fullName evidence="6">Ligase</fullName>
    </submittedName>
</protein>
<reference evidence="6 7" key="1">
    <citation type="submission" date="2018-04" db="EMBL/GenBank/DDBJ databases">
        <title>Complete genome sequences of Streptomyces lydicus strain WYEC and characterization of antagonistic properties of biological control agents.</title>
        <authorList>
            <person name="Mariita R.M."/>
            <person name="Sello J.K."/>
        </authorList>
    </citation>
    <scope>NUCLEOTIDE SEQUENCE [LARGE SCALE GENOMIC DNA]</scope>
    <source>
        <strain evidence="6 7">WYEC 108</strain>
    </source>
</reference>
<proteinExistence type="predicted"/>
<evidence type="ECO:0000256" key="2">
    <source>
        <dbReference type="ARBA" id="ARBA00022741"/>
    </source>
</evidence>
<dbReference type="EMBL" id="CP029042">
    <property type="protein sequence ID" value="AZS70622.1"/>
    <property type="molecule type" value="Genomic_DNA"/>
</dbReference>
<dbReference type="InterPro" id="IPR052032">
    <property type="entry name" value="ATP-dep_AA_Ligase"/>
</dbReference>
<dbReference type="Gene3D" id="3.30.470.20">
    <property type="entry name" value="ATP-grasp fold, B domain"/>
    <property type="match status" value="1"/>
</dbReference>
<dbReference type="GO" id="GO:0046872">
    <property type="term" value="F:metal ion binding"/>
    <property type="evidence" value="ECO:0007669"/>
    <property type="project" value="InterPro"/>
</dbReference>
<dbReference type="Pfam" id="PF18130">
    <property type="entry name" value="ATPgrasp_N"/>
    <property type="match status" value="1"/>
</dbReference>
<keyword evidence="3 4" id="KW-0067">ATP-binding</keyword>
<evidence type="ECO:0000256" key="3">
    <source>
        <dbReference type="ARBA" id="ARBA00022840"/>
    </source>
</evidence>
<dbReference type="InterPro" id="IPR041472">
    <property type="entry name" value="BL00235/CARNS1_N"/>
</dbReference>
<dbReference type="Pfam" id="PF13535">
    <property type="entry name" value="ATP-grasp_4"/>
    <property type="match status" value="1"/>
</dbReference>
<gene>
    <name evidence="6" type="ORF">DDE74_06390</name>
</gene>
<dbReference type="InterPro" id="IPR011761">
    <property type="entry name" value="ATP-grasp"/>
</dbReference>
<evidence type="ECO:0000259" key="5">
    <source>
        <dbReference type="PROSITE" id="PS50975"/>
    </source>
</evidence>
<dbReference type="SUPFAM" id="SSF56059">
    <property type="entry name" value="Glutathione synthetase ATP-binding domain-like"/>
    <property type="match status" value="1"/>
</dbReference>
<dbReference type="Pfam" id="PF18603">
    <property type="entry name" value="LAL_C2"/>
    <property type="match status" value="1"/>
</dbReference>
<dbReference type="GO" id="GO:0005524">
    <property type="term" value="F:ATP binding"/>
    <property type="evidence" value="ECO:0007669"/>
    <property type="project" value="UniProtKB-UniRule"/>
</dbReference>
<dbReference type="Proteomes" id="UP000275579">
    <property type="component" value="Chromosome"/>
</dbReference>
<dbReference type="Gene3D" id="3.40.50.20">
    <property type="match status" value="1"/>
</dbReference>
<evidence type="ECO:0000313" key="7">
    <source>
        <dbReference type="Proteomes" id="UP000275579"/>
    </source>
</evidence>
<dbReference type="InterPro" id="IPR040570">
    <property type="entry name" value="LAL_C2"/>
</dbReference>
<dbReference type="RefSeq" id="WP_127149792.1">
    <property type="nucleotide sequence ID" value="NZ_CP029042.1"/>
</dbReference>
<dbReference type="AlphaFoldDB" id="A0A3Q9K806"/>
<dbReference type="PROSITE" id="PS50975">
    <property type="entry name" value="ATP_GRASP"/>
    <property type="match status" value="1"/>
</dbReference>
<dbReference type="PANTHER" id="PTHR43585:SF2">
    <property type="entry name" value="ATP-GRASP ENZYME FSQD"/>
    <property type="match status" value="1"/>
</dbReference>
<evidence type="ECO:0000313" key="6">
    <source>
        <dbReference type="EMBL" id="AZS70622.1"/>
    </source>
</evidence>
<evidence type="ECO:0000256" key="4">
    <source>
        <dbReference type="PROSITE-ProRule" id="PRU00409"/>
    </source>
</evidence>
<feature type="domain" description="ATP-grasp" evidence="5">
    <location>
        <begin position="118"/>
        <end position="322"/>
    </location>
</feature>
<dbReference type="PANTHER" id="PTHR43585">
    <property type="entry name" value="FUMIPYRROLE BIOSYNTHESIS PROTEIN C"/>
    <property type="match status" value="1"/>
</dbReference>
<dbReference type="GO" id="GO:0016874">
    <property type="term" value="F:ligase activity"/>
    <property type="evidence" value="ECO:0007669"/>
    <property type="project" value="UniProtKB-KW"/>
</dbReference>
<accession>A0A3Q9K806</accession>
<sequence length="422" mass="45179">MPQRPKIVLVGQLSSFPWVFDSAERAGIDLVLVPRGDDSVESAGRAKSVVEVLPLDIDGDPEAALSALVGRFRRDPFDGIMPGNEKVVPFVARAARILGLPGLPEEVAAVVRDKRSMRRLLREAGLGAPGFVSLDGPDRWADALTLRFPVVVKPANGYSSLGVVRVDDKDQLVPAVARTWELCETELRQAGGPADEVGVLVEEYLDGPEVAAESLVHQGRVRVCAIEWKGEMTGPYFEETTVRAPAQLPADVLAAIEAEVVGAHHAFGVTEGATHTELRLIGGVRPVLLEMAARIGGAGVNHYLTHIAGGIDLAAEALRIHLGQEPVCWSQEPVPTGHAAAYSVPVGKGGRIVRVHGLDAVRADPRVDNVVQTVGPGGLLRPYPDWAGYPAIVLSHHESDAAAVEFRDHLARTLHVEYEEES</sequence>